<dbReference type="Gene3D" id="3.40.710.10">
    <property type="entry name" value="DD-peptidase/beta-lactamase superfamily"/>
    <property type="match status" value="1"/>
</dbReference>
<keyword evidence="4 6" id="KW-0378">Hydrolase</keyword>
<dbReference type="SUPFAM" id="SSF56601">
    <property type="entry name" value="beta-lactamase/transpeptidase-like"/>
    <property type="match status" value="1"/>
</dbReference>
<dbReference type="HOGENOM" id="CLU_027932_1_0_0"/>
<dbReference type="Pfam" id="PF04960">
    <property type="entry name" value="Glutaminase"/>
    <property type="match status" value="1"/>
</dbReference>
<sequence length="308" mass="33216">MQDLVDELHERFAPLDDGAPSDSLPELAGVDPDRFGISVVDADGERFEAGDVASGFSLQSASKPFVYGIALERCGAGRVRERVSVEPTGEPFNAIGKLDEEGRPFNALVNTGAIAVADFVHADGEDDLPARKALLEERLGRYFGRRPAVDEAVLGSAREREHRNRAIAHLLRDHDRLHDPVEDTLELYFHQCALVVSTQDLANAGLTLACGGRNPLTAVRALPVEHVPALLSLMLSCGMYDRSGEWAYEVGLPAKSGVGGGIVAVVPGRMGIGVFSPRIDFQGNSVRGMRVIEALSERLKLHTFAVRA</sequence>
<dbReference type="RefSeq" id="WP_014435759.1">
    <property type="nucleotide sequence ID" value="NC_017080.1"/>
</dbReference>
<dbReference type="GO" id="GO:0006537">
    <property type="term" value="P:glutamate biosynthetic process"/>
    <property type="evidence" value="ECO:0007669"/>
    <property type="project" value="TreeGrafter"/>
</dbReference>
<accession>I0IBA1</accession>
<dbReference type="FunFam" id="3.40.710.10:FF:000005">
    <property type="entry name" value="Glutaminase"/>
    <property type="match status" value="1"/>
</dbReference>
<feature type="binding site" evidence="6">
    <location>
        <position position="240"/>
    </location>
    <ligand>
        <name>substrate</name>
    </ligand>
</feature>
<dbReference type="HAMAP" id="MF_00313">
    <property type="entry name" value="Glutaminase"/>
    <property type="match status" value="1"/>
</dbReference>
<feature type="binding site" evidence="6">
    <location>
        <position position="258"/>
    </location>
    <ligand>
        <name>substrate</name>
    </ligand>
</feature>
<gene>
    <name evidence="6 7" type="primary">glsA</name>
    <name evidence="7" type="ordered locus">PSMK_03800</name>
</gene>
<feature type="binding site" evidence="6">
    <location>
        <position position="188"/>
    </location>
    <ligand>
        <name>substrate</name>
    </ligand>
</feature>
<dbReference type="OrthoDB" id="9788822at2"/>
<keyword evidence="8" id="KW-1185">Reference proteome</keyword>
<evidence type="ECO:0000313" key="7">
    <source>
        <dbReference type="EMBL" id="BAM02539.1"/>
    </source>
</evidence>
<feature type="binding site" evidence="6">
    <location>
        <position position="60"/>
    </location>
    <ligand>
        <name>substrate</name>
    </ligand>
</feature>
<reference evidence="7 8" key="1">
    <citation type="submission" date="2012-02" db="EMBL/GenBank/DDBJ databases">
        <title>Complete genome sequence of Phycisphaera mikurensis NBRC 102666.</title>
        <authorList>
            <person name="Ankai A."/>
            <person name="Hosoyama A."/>
            <person name="Terui Y."/>
            <person name="Sekine M."/>
            <person name="Fukai R."/>
            <person name="Kato Y."/>
            <person name="Nakamura S."/>
            <person name="Yamada-Narita S."/>
            <person name="Kawakoshi A."/>
            <person name="Fukunaga Y."/>
            <person name="Yamazaki S."/>
            <person name="Fujita N."/>
        </authorList>
    </citation>
    <scope>NUCLEOTIDE SEQUENCE [LARGE SCALE GENOMIC DNA]</scope>
    <source>
        <strain evidence="8">NBRC 102666 / KCTC 22515 / FYK2301M01</strain>
    </source>
</reference>
<dbReference type="PANTHER" id="PTHR12544:SF29">
    <property type="entry name" value="GLUTAMINASE"/>
    <property type="match status" value="1"/>
</dbReference>
<evidence type="ECO:0000256" key="2">
    <source>
        <dbReference type="ARBA" id="ARBA00011881"/>
    </source>
</evidence>
<proteinExistence type="inferred from homology"/>
<protein>
    <recommendedName>
        <fullName evidence="3 6">Glutaminase</fullName>
        <ecNumber evidence="3 6">3.5.1.2</ecNumber>
    </recommendedName>
</protein>
<keyword evidence="6" id="KW-0007">Acetylation</keyword>
<evidence type="ECO:0000256" key="6">
    <source>
        <dbReference type="HAMAP-Rule" id="MF_00313"/>
    </source>
</evidence>
<evidence type="ECO:0000256" key="3">
    <source>
        <dbReference type="ARBA" id="ARBA00012918"/>
    </source>
</evidence>
<comment type="similarity">
    <text evidence="1 6">Belongs to the glutaminase family.</text>
</comment>
<organism evidence="7 8">
    <name type="scientific">Phycisphaera mikurensis (strain NBRC 102666 / KCTC 22515 / FYK2301M01)</name>
    <dbReference type="NCBI Taxonomy" id="1142394"/>
    <lineage>
        <taxon>Bacteria</taxon>
        <taxon>Pseudomonadati</taxon>
        <taxon>Planctomycetota</taxon>
        <taxon>Phycisphaerae</taxon>
        <taxon>Phycisphaerales</taxon>
        <taxon>Phycisphaeraceae</taxon>
        <taxon>Phycisphaera</taxon>
    </lineage>
</organism>
<dbReference type="GO" id="GO:0006543">
    <property type="term" value="P:L-glutamine catabolic process"/>
    <property type="evidence" value="ECO:0007669"/>
    <property type="project" value="TreeGrafter"/>
</dbReference>
<name>I0IBA1_PHYMF</name>
<dbReference type="EC" id="3.5.1.2" evidence="3 6"/>
<dbReference type="GO" id="GO:0004359">
    <property type="term" value="F:glutaminase activity"/>
    <property type="evidence" value="ECO:0007669"/>
    <property type="project" value="UniProtKB-UniRule"/>
</dbReference>
<dbReference type="NCBIfam" id="TIGR03814">
    <property type="entry name" value="Gln_ase"/>
    <property type="match status" value="1"/>
</dbReference>
<dbReference type="AlphaFoldDB" id="I0IBA1"/>
<dbReference type="Proteomes" id="UP000007881">
    <property type="component" value="Chromosome"/>
</dbReference>
<dbReference type="PANTHER" id="PTHR12544">
    <property type="entry name" value="GLUTAMINASE"/>
    <property type="match status" value="1"/>
</dbReference>
<comment type="caution">
    <text evidence="6">Lacks conserved residue(s) required for the propagation of feature annotation.</text>
</comment>
<feature type="binding site" evidence="6">
    <location>
        <position position="110"/>
    </location>
    <ligand>
        <name>substrate</name>
    </ligand>
</feature>
<dbReference type="STRING" id="1142394.PSMK_03800"/>
<dbReference type="EMBL" id="AP012338">
    <property type="protein sequence ID" value="BAM02539.1"/>
    <property type="molecule type" value="Genomic_DNA"/>
</dbReference>
<dbReference type="KEGG" id="phm:PSMK_03800"/>
<dbReference type="InterPro" id="IPR012338">
    <property type="entry name" value="Beta-lactam/transpept-like"/>
</dbReference>
<comment type="subunit">
    <text evidence="2 6">Homotetramer.</text>
</comment>
<evidence type="ECO:0000313" key="8">
    <source>
        <dbReference type="Proteomes" id="UP000007881"/>
    </source>
</evidence>
<evidence type="ECO:0000256" key="1">
    <source>
        <dbReference type="ARBA" id="ARBA00011076"/>
    </source>
</evidence>
<evidence type="ECO:0000256" key="5">
    <source>
        <dbReference type="ARBA" id="ARBA00049534"/>
    </source>
</evidence>
<dbReference type="eggNOG" id="COG2066">
    <property type="taxonomic scope" value="Bacteria"/>
</dbReference>
<feature type="binding site" evidence="6">
    <location>
        <position position="164"/>
    </location>
    <ligand>
        <name>substrate</name>
    </ligand>
</feature>
<comment type="catalytic activity">
    <reaction evidence="5 6">
        <text>L-glutamine + H2O = L-glutamate + NH4(+)</text>
        <dbReference type="Rhea" id="RHEA:15889"/>
        <dbReference type="ChEBI" id="CHEBI:15377"/>
        <dbReference type="ChEBI" id="CHEBI:28938"/>
        <dbReference type="ChEBI" id="CHEBI:29985"/>
        <dbReference type="ChEBI" id="CHEBI:58359"/>
        <dbReference type="EC" id="3.5.1.2"/>
    </reaction>
</comment>
<dbReference type="PATRIC" id="fig|1142394.8.peg.387"/>
<dbReference type="InterPro" id="IPR015868">
    <property type="entry name" value="Glutaminase"/>
</dbReference>
<evidence type="ECO:0000256" key="4">
    <source>
        <dbReference type="ARBA" id="ARBA00022801"/>
    </source>
</evidence>